<dbReference type="InterPro" id="IPR052157">
    <property type="entry name" value="BCAA_transport_permease"/>
</dbReference>
<gene>
    <name evidence="12" type="ORF">RPMA_21160</name>
</gene>
<feature type="region of interest" description="Disordered" evidence="10">
    <location>
        <begin position="1"/>
        <end position="29"/>
    </location>
</feature>
<comment type="similarity">
    <text evidence="9">Belongs to the binding-protein-dependent transport system permease family. LivHM subfamily.</text>
</comment>
<evidence type="ECO:0000313" key="13">
    <source>
        <dbReference type="Proteomes" id="UP000682843"/>
    </source>
</evidence>
<feature type="transmembrane region" description="Helical" evidence="11">
    <location>
        <begin position="196"/>
        <end position="215"/>
    </location>
</feature>
<evidence type="ECO:0000256" key="4">
    <source>
        <dbReference type="ARBA" id="ARBA00022519"/>
    </source>
</evidence>
<feature type="compositionally biased region" description="Low complexity" evidence="10">
    <location>
        <begin position="13"/>
        <end position="24"/>
    </location>
</feature>
<feature type="transmembrane region" description="Helical" evidence="11">
    <location>
        <begin position="118"/>
        <end position="145"/>
    </location>
</feature>
<evidence type="ECO:0000256" key="1">
    <source>
        <dbReference type="ARBA" id="ARBA00004651"/>
    </source>
</evidence>
<reference evidence="12 13" key="1">
    <citation type="submission" date="2019-02" db="EMBL/GenBank/DDBJ databases">
        <title>Emended description of the genus Rhodopseudomonas and description of Rhodopseudomonas albus sp. nov., a non-phototrophic, heavy-metal-tolerant bacterium isolated from garden soil.</title>
        <authorList>
            <person name="Bao Z."/>
            <person name="Cao W.W."/>
            <person name="Sato Y."/>
            <person name="Nishizawa T."/>
            <person name="Zhao J."/>
            <person name="Guo Y."/>
            <person name="Ohta H."/>
        </authorList>
    </citation>
    <scope>NUCLEOTIDE SEQUENCE [LARGE SCALE GENOMIC DNA]</scope>
    <source>
        <strain evidence="12 13">SK50-23</strain>
    </source>
</reference>
<sequence>MTATPSRPSMCCRARAATGTPRSRAAARPRTTRRAKTCSYFTSPLWGEVARSCARVRGSAPQRPSLTLTRPGFATLRRVDLSLWERCAEHDRPLFRTSPILDLTNAIPMLIQQLVNGLTLGAVYTLLALSYSLVMGILGILNLAIAELFMIGGFIGFTLISAGFPLPIAVLGGMLGAASIAIIVEKIGYQPLRDAPLVTPMLSTLGFSIILQNIATNIWGSDPLQLPIFGEQFEIGPIRIGEMQLLVLGATVVLVALTAYIVQKTPMGRALRAVAENRDVARILGVSADRLMMMAFILSGALAGVAGVLIALHYGAITPYLGVEIGLKAIAVMVIGGTTRIWGALVAGPLIGIAEVLTVAYGGSQIRDFVVYGFMILILLLRPQGLLGGARSDQGQRV</sequence>
<keyword evidence="4" id="KW-0997">Cell inner membrane</keyword>
<evidence type="ECO:0000256" key="11">
    <source>
        <dbReference type="SAM" id="Phobius"/>
    </source>
</evidence>
<dbReference type="Pfam" id="PF02653">
    <property type="entry name" value="BPD_transp_2"/>
    <property type="match status" value="1"/>
</dbReference>
<accession>A0ABX8ABC0</accession>
<keyword evidence="3" id="KW-1003">Cell membrane</keyword>
<evidence type="ECO:0000256" key="3">
    <source>
        <dbReference type="ARBA" id="ARBA00022475"/>
    </source>
</evidence>
<evidence type="ECO:0000313" key="12">
    <source>
        <dbReference type="EMBL" id="QUS41071.1"/>
    </source>
</evidence>
<evidence type="ECO:0000256" key="7">
    <source>
        <dbReference type="ARBA" id="ARBA00022989"/>
    </source>
</evidence>
<evidence type="ECO:0000256" key="5">
    <source>
        <dbReference type="ARBA" id="ARBA00022692"/>
    </source>
</evidence>
<feature type="transmembrane region" description="Helical" evidence="11">
    <location>
        <begin position="291"/>
        <end position="311"/>
    </location>
</feature>
<keyword evidence="6" id="KW-0029">Amino-acid transport</keyword>
<feature type="transmembrane region" description="Helical" evidence="11">
    <location>
        <begin position="151"/>
        <end position="184"/>
    </location>
</feature>
<dbReference type="PANTHER" id="PTHR11795:SF371">
    <property type="entry name" value="HIGH-AFFINITY BRANCHED-CHAIN AMINO ACID TRANSPORT SYSTEM PERMEASE PROTEIN LIVH"/>
    <property type="match status" value="1"/>
</dbReference>
<keyword evidence="5 11" id="KW-0812">Transmembrane</keyword>
<dbReference type="CDD" id="cd06582">
    <property type="entry name" value="TM_PBP1_LivH_like"/>
    <property type="match status" value="1"/>
</dbReference>
<dbReference type="PANTHER" id="PTHR11795">
    <property type="entry name" value="BRANCHED-CHAIN AMINO ACID TRANSPORT SYSTEM PERMEASE PROTEIN LIVH"/>
    <property type="match status" value="1"/>
</dbReference>
<evidence type="ECO:0000256" key="10">
    <source>
        <dbReference type="SAM" id="MobiDB-lite"/>
    </source>
</evidence>
<evidence type="ECO:0000256" key="9">
    <source>
        <dbReference type="ARBA" id="ARBA00037998"/>
    </source>
</evidence>
<proteinExistence type="inferred from homology"/>
<protein>
    <submittedName>
        <fullName evidence="12">Branched-chain amino acid ABC transporter permease</fullName>
    </submittedName>
</protein>
<keyword evidence="13" id="KW-1185">Reference proteome</keyword>
<evidence type="ECO:0000256" key="6">
    <source>
        <dbReference type="ARBA" id="ARBA00022970"/>
    </source>
</evidence>
<feature type="transmembrane region" description="Helical" evidence="11">
    <location>
        <begin position="369"/>
        <end position="387"/>
    </location>
</feature>
<feature type="transmembrane region" description="Helical" evidence="11">
    <location>
        <begin position="243"/>
        <end position="262"/>
    </location>
</feature>
<evidence type="ECO:0000256" key="8">
    <source>
        <dbReference type="ARBA" id="ARBA00023136"/>
    </source>
</evidence>
<keyword evidence="7 11" id="KW-1133">Transmembrane helix</keyword>
<dbReference type="EMBL" id="CP036498">
    <property type="protein sequence ID" value="QUS41071.1"/>
    <property type="molecule type" value="Genomic_DNA"/>
</dbReference>
<feature type="transmembrane region" description="Helical" evidence="11">
    <location>
        <begin position="342"/>
        <end position="363"/>
    </location>
</feature>
<organism evidence="12 13">
    <name type="scientific">Tardiphaga alba</name>
    <dbReference type="NCBI Taxonomy" id="340268"/>
    <lineage>
        <taxon>Bacteria</taxon>
        <taxon>Pseudomonadati</taxon>
        <taxon>Pseudomonadota</taxon>
        <taxon>Alphaproteobacteria</taxon>
        <taxon>Hyphomicrobiales</taxon>
        <taxon>Nitrobacteraceae</taxon>
        <taxon>Tardiphaga</taxon>
    </lineage>
</organism>
<dbReference type="InterPro" id="IPR001851">
    <property type="entry name" value="ABC_transp_permease"/>
</dbReference>
<keyword evidence="2" id="KW-0813">Transport</keyword>
<comment type="subcellular location">
    <subcellularLocation>
        <location evidence="1">Cell membrane</location>
        <topology evidence="1">Multi-pass membrane protein</topology>
    </subcellularLocation>
</comment>
<dbReference type="Proteomes" id="UP000682843">
    <property type="component" value="Chromosome"/>
</dbReference>
<keyword evidence="8 11" id="KW-0472">Membrane</keyword>
<name>A0ABX8ABC0_9BRAD</name>
<evidence type="ECO:0000256" key="2">
    <source>
        <dbReference type="ARBA" id="ARBA00022448"/>
    </source>
</evidence>